<feature type="signal peptide" evidence="3">
    <location>
        <begin position="1"/>
        <end position="24"/>
    </location>
</feature>
<reference evidence="5 6" key="1">
    <citation type="submission" date="2020-08" db="EMBL/GenBank/DDBJ databases">
        <title>Genomic Encyclopedia of Type Strains, Phase III (KMG-III): the genomes of soil and plant-associated and newly described type strains.</title>
        <authorList>
            <person name="Whitman W."/>
        </authorList>
    </citation>
    <scope>NUCLEOTIDE SEQUENCE [LARGE SCALE GENOMIC DNA]</scope>
    <source>
        <strain evidence="5 6">CECT 8960</strain>
    </source>
</reference>
<dbReference type="PROSITE" id="PS00135">
    <property type="entry name" value="TRYPSIN_SER"/>
    <property type="match status" value="1"/>
</dbReference>
<organism evidence="5 6">
    <name type="scientific">Actinophytocola algeriensis</name>
    <dbReference type="NCBI Taxonomy" id="1768010"/>
    <lineage>
        <taxon>Bacteria</taxon>
        <taxon>Bacillati</taxon>
        <taxon>Actinomycetota</taxon>
        <taxon>Actinomycetes</taxon>
        <taxon>Pseudonocardiales</taxon>
        <taxon>Pseudonocardiaceae</taxon>
    </lineage>
</organism>
<protein>
    <submittedName>
        <fullName evidence="5">Secreted trypsin-like serine protease</fullName>
    </submittedName>
</protein>
<dbReference type="PANTHER" id="PTHR24276:SF98">
    <property type="entry name" value="FI18310P1-RELATED"/>
    <property type="match status" value="1"/>
</dbReference>
<feature type="region of interest" description="Disordered" evidence="2">
    <location>
        <begin position="25"/>
        <end position="44"/>
    </location>
</feature>
<gene>
    <name evidence="5" type="ORF">FHR82_007956</name>
</gene>
<keyword evidence="3" id="KW-0732">Signal</keyword>
<evidence type="ECO:0000256" key="3">
    <source>
        <dbReference type="SAM" id="SignalP"/>
    </source>
</evidence>
<accession>A0A7W7VIM5</accession>
<dbReference type="InterPro" id="IPR009003">
    <property type="entry name" value="Peptidase_S1_PA"/>
</dbReference>
<evidence type="ECO:0000313" key="5">
    <source>
        <dbReference type="EMBL" id="MBB4911686.1"/>
    </source>
</evidence>
<dbReference type="RefSeq" id="WP_184815682.1">
    <property type="nucleotide sequence ID" value="NZ_JACHJQ010000010.1"/>
</dbReference>
<dbReference type="GO" id="GO:0005975">
    <property type="term" value="P:carbohydrate metabolic process"/>
    <property type="evidence" value="ECO:0007669"/>
    <property type="project" value="UniProtKB-ARBA"/>
</dbReference>
<keyword evidence="5" id="KW-0645">Protease</keyword>
<sequence length="603" mass="59820">MKRTTLAALVAAVALVPLAGVAGAAPQGHTRDNAPAATFEGDNTPAGFDDVRPSFYNGQAATVDEFPGIVAGIRSGGTRPEGQTCTGTVVAPRKIVIAAHCADAAGEKSFVYGLDDLADFDGGNGDGLQARVVEYKKHPSYVNFDQGYDVAVVTVDRDLRLKGGAAYPAVATSADAGLEAPGRNGTGFGYGKKTHDDVPGDVTLDKATLPIVNGTQVCNGVGAGFKAATMICAGYADGRTTILPGDSGGPLVVDGKIIGLASWSRSDFRWYSVYARLTNDMGDWVRQQVGDPRPPAEFGVSVEPANGSVAAGRALSVTAKTTVGSDGPAPVKLGATGLPAGVTAVFQPESVTTGGTSKLTFDAAANAANGTYRVTVSASGTTTATTAFTLTVTGGGDPEPGDFTLGATPSSVTVAAGRNAATTITSAGGPATVALTASGVPDGVRAVFQPSSITTGSNAKLTFDAAANAVAGTYPVTVTGTAAGGTAATTTVTLTVTGGEPPVGDVRVTASPASGSTWQGGFVQTQVSAAGGTGGLTLSATGLPSGARVQFNPATIGQGGTSNAYVFTGFSTPVGTYPVTVIVTAADGKSGTVTFTLTVTRLG</sequence>
<evidence type="ECO:0000313" key="6">
    <source>
        <dbReference type="Proteomes" id="UP000520767"/>
    </source>
</evidence>
<dbReference type="GO" id="GO:0004252">
    <property type="term" value="F:serine-type endopeptidase activity"/>
    <property type="evidence" value="ECO:0007669"/>
    <property type="project" value="InterPro"/>
</dbReference>
<name>A0A7W7VIM5_9PSEU</name>
<dbReference type="InterPro" id="IPR043504">
    <property type="entry name" value="Peptidase_S1_PA_chymotrypsin"/>
</dbReference>
<dbReference type="GO" id="GO:0006508">
    <property type="term" value="P:proteolysis"/>
    <property type="evidence" value="ECO:0007669"/>
    <property type="project" value="UniProtKB-KW"/>
</dbReference>
<dbReference type="Pfam" id="PF00089">
    <property type="entry name" value="Trypsin"/>
    <property type="match status" value="1"/>
</dbReference>
<evidence type="ECO:0000256" key="2">
    <source>
        <dbReference type="SAM" id="MobiDB-lite"/>
    </source>
</evidence>
<comment type="caution">
    <text evidence="5">The sequence shown here is derived from an EMBL/GenBank/DDBJ whole genome shotgun (WGS) entry which is preliminary data.</text>
</comment>
<dbReference type="AlphaFoldDB" id="A0A7W7VIM5"/>
<keyword evidence="5" id="KW-0378">Hydrolase</keyword>
<dbReference type="PANTHER" id="PTHR24276">
    <property type="entry name" value="POLYSERASE-RELATED"/>
    <property type="match status" value="1"/>
</dbReference>
<dbReference type="Proteomes" id="UP000520767">
    <property type="component" value="Unassembled WGS sequence"/>
</dbReference>
<dbReference type="Gene3D" id="2.60.40.10">
    <property type="entry name" value="Immunoglobulins"/>
    <property type="match status" value="1"/>
</dbReference>
<feature type="domain" description="Peptidase S1" evidence="4">
    <location>
        <begin position="55"/>
        <end position="290"/>
    </location>
</feature>
<feature type="chain" id="PRO_5031179311" evidence="3">
    <location>
        <begin position="25"/>
        <end position="603"/>
    </location>
</feature>
<dbReference type="SUPFAM" id="SSF50494">
    <property type="entry name" value="Trypsin-like serine proteases"/>
    <property type="match status" value="1"/>
</dbReference>
<dbReference type="PROSITE" id="PS50240">
    <property type="entry name" value="TRYPSIN_DOM"/>
    <property type="match status" value="1"/>
</dbReference>
<dbReference type="SMART" id="SM00020">
    <property type="entry name" value="Tryp_SPc"/>
    <property type="match status" value="1"/>
</dbReference>
<dbReference type="Gene3D" id="2.40.10.10">
    <property type="entry name" value="Trypsin-like serine proteases"/>
    <property type="match status" value="1"/>
</dbReference>
<dbReference type="InterPro" id="IPR050430">
    <property type="entry name" value="Peptidase_S1"/>
</dbReference>
<keyword evidence="1" id="KW-1015">Disulfide bond</keyword>
<dbReference type="InterPro" id="IPR001254">
    <property type="entry name" value="Trypsin_dom"/>
</dbReference>
<dbReference type="EMBL" id="JACHJQ010000010">
    <property type="protein sequence ID" value="MBB4911686.1"/>
    <property type="molecule type" value="Genomic_DNA"/>
</dbReference>
<evidence type="ECO:0000256" key="1">
    <source>
        <dbReference type="ARBA" id="ARBA00023157"/>
    </source>
</evidence>
<proteinExistence type="predicted"/>
<keyword evidence="6" id="KW-1185">Reference proteome</keyword>
<dbReference type="InterPro" id="IPR033116">
    <property type="entry name" value="TRYPSIN_SER"/>
</dbReference>
<dbReference type="InterPro" id="IPR013783">
    <property type="entry name" value="Ig-like_fold"/>
</dbReference>
<evidence type="ECO:0000259" key="4">
    <source>
        <dbReference type="PROSITE" id="PS50240"/>
    </source>
</evidence>